<evidence type="ECO:0000313" key="7">
    <source>
        <dbReference type="Proteomes" id="UP000443582"/>
    </source>
</evidence>
<dbReference type="InterPro" id="IPR036866">
    <property type="entry name" value="RibonucZ/Hydroxyglut_hydro"/>
</dbReference>
<comment type="caution">
    <text evidence="6">The sequence shown here is derived from an EMBL/GenBank/DDBJ whole genome shotgun (WGS) entry which is preliminary data.</text>
</comment>
<dbReference type="Gene3D" id="3.60.15.10">
    <property type="entry name" value="Ribonuclease Z/Hydroxyacylglutathione hydrolase-like"/>
    <property type="match status" value="1"/>
</dbReference>
<organism evidence="6 7">
    <name type="scientific">Halobacteriovorax vibrionivorans</name>
    <dbReference type="NCBI Taxonomy" id="2152716"/>
    <lineage>
        <taxon>Bacteria</taxon>
        <taxon>Pseudomonadati</taxon>
        <taxon>Bdellovibrionota</taxon>
        <taxon>Bacteriovoracia</taxon>
        <taxon>Bacteriovoracales</taxon>
        <taxon>Halobacteriovoraceae</taxon>
        <taxon>Halobacteriovorax</taxon>
    </lineage>
</organism>
<dbReference type="PANTHER" id="PTHR42978:SF3">
    <property type="entry name" value="BLR3078 PROTEIN"/>
    <property type="match status" value="1"/>
</dbReference>
<dbReference type="InterPro" id="IPR001279">
    <property type="entry name" value="Metallo-B-lactamas"/>
</dbReference>
<gene>
    <name evidence="6" type="ORF">DAY19_08015</name>
</gene>
<keyword evidence="3" id="KW-0378">Hydrolase</keyword>
<keyword evidence="4" id="KW-0862">Zinc</keyword>
<dbReference type="InterPro" id="IPR051013">
    <property type="entry name" value="MBL_superfamily_lactonases"/>
</dbReference>
<dbReference type="EMBL" id="QDKL01000002">
    <property type="protein sequence ID" value="RZF21624.1"/>
    <property type="molecule type" value="Genomic_DNA"/>
</dbReference>
<dbReference type="Proteomes" id="UP000443582">
    <property type="component" value="Unassembled WGS sequence"/>
</dbReference>
<comment type="similarity">
    <text evidence="1">Belongs to the metallo-beta-lactamase superfamily.</text>
</comment>
<evidence type="ECO:0000256" key="3">
    <source>
        <dbReference type="ARBA" id="ARBA00022801"/>
    </source>
</evidence>
<evidence type="ECO:0000256" key="4">
    <source>
        <dbReference type="ARBA" id="ARBA00022833"/>
    </source>
</evidence>
<dbReference type="RefSeq" id="WP_115361193.1">
    <property type="nucleotide sequence ID" value="NZ_QDKL01000002.1"/>
</dbReference>
<sequence length="279" mass="32660">MKLLITIFLMINLYANEEYPRFSIIKTGTAKSLEGLIYEEGSLFKTMMVNHAGFLIQHQGKTILFETGLGEEVDYQFKNDMSWWAKPLFAYKKEQSIKKQLNNKYTIESIILSHAHWDHASGLRDFPNAKVIISKEEEHEVKHPVANRTFPTQFKDVKTQSFQWKEESYLNFKKHYDYFGDGTLIFVPLFGHTHGSLGLILNSKDKKYFFVGDAIWTTRQLRPIQNKAAISSILVDTDKELTRKKIDEIKKMQDRGFIIIPTHDYYLHNKLGLFPKWID</sequence>
<keyword evidence="2" id="KW-0479">Metal-binding</keyword>
<proteinExistence type="inferred from homology"/>
<evidence type="ECO:0000313" key="6">
    <source>
        <dbReference type="EMBL" id="RZF21624.1"/>
    </source>
</evidence>
<dbReference type="SMART" id="SM00849">
    <property type="entry name" value="Lactamase_B"/>
    <property type="match status" value="1"/>
</dbReference>
<evidence type="ECO:0000256" key="1">
    <source>
        <dbReference type="ARBA" id="ARBA00007749"/>
    </source>
</evidence>
<protein>
    <submittedName>
        <fullName evidence="6">MBL fold metallo-hydrolase</fullName>
    </submittedName>
</protein>
<reference evidence="7" key="1">
    <citation type="journal article" date="2019" name="Int. J. Syst. Evol. Microbiol.">
        <title>Halobacteriovorax valvorus sp. nov., a novel prokaryotic predator isolated from coastal seawater of China.</title>
        <authorList>
            <person name="Chen M.-X."/>
        </authorList>
    </citation>
    <scope>NUCLEOTIDE SEQUENCE [LARGE SCALE GENOMIC DNA]</scope>
    <source>
        <strain evidence="7">BL9</strain>
    </source>
</reference>
<name>A0ABY0IJ99_9BACT</name>
<feature type="domain" description="Metallo-beta-lactamase" evidence="5">
    <location>
        <begin position="50"/>
        <end position="263"/>
    </location>
</feature>
<evidence type="ECO:0000259" key="5">
    <source>
        <dbReference type="SMART" id="SM00849"/>
    </source>
</evidence>
<dbReference type="SUPFAM" id="SSF56281">
    <property type="entry name" value="Metallo-hydrolase/oxidoreductase"/>
    <property type="match status" value="1"/>
</dbReference>
<dbReference type="PANTHER" id="PTHR42978">
    <property type="entry name" value="QUORUM-QUENCHING LACTONASE YTNP-RELATED-RELATED"/>
    <property type="match status" value="1"/>
</dbReference>
<evidence type="ECO:0000256" key="2">
    <source>
        <dbReference type="ARBA" id="ARBA00022723"/>
    </source>
</evidence>
<keyword evidence="7" id="KW-1185">Reference proteome</keyword>
<dbReference type="Pfam" id="PF00753">
    <property type="entry name" value="Lactamase_B"/>
    <property type="match status" value="1"/>
</dbReference>
<accession>A0ABY0IJ99</accession>